<feature type="compositionally biased region" description="Low complexity" evidence="14">
    <location>
        <begin position="448"/>
        <end position="457"/>
    </location>
</feature>
<evidence type="ECO:0000256" key="15">
    <source>
        <dbReference type="SAM" id="Phobius"/>
    </source>
</evidence>
<feature type="compositionally biased region" description="Low complexity" evidence="14">
    <location>
        <begin position="397"/>
        <end position="413"/>
    </location>
</feature>
<name>A0A1B0D1F4_PHLPP</name>
<dbReference type="EMBL" id="AJVK01010234">
    <property type="status" value="NOT_ANNOTATED_CDS"/>
    <property type="molecule type" value="Genomic_DNA"/>
</dbReference>
<feature type="transmembrane region" description="Helical" evidence="15">
    <location>
        <begin position="1080"/>
        <end position="1097"/>
    </location>
</feature>
<feature type="compositionally biased region" description="Basic residues" evidence="14">
    <location>
        <begin position="259"/>
        <end position="275"/>
    </location>
</feature>
<keyword evidence="5 15" id="KW-0812">Transmembrane</keyword>
<feature type="compositionally biased region" description="Gly residues" evidence="14">
    <location>
        <begin position="322"/>
        <end position="332"/>
    </location>
</feature>
<dbReference type="InterPro" id="IPR013763">
    <property type="entry name" value="Cyclin-like_dom"/>
</dbReference>
<feature type="compositionally biased region" description="Gly residues" evidence="14">
    <location>
        <begin position="654"/>
        <end position="666"/>
    </location>
</feature>
<organism evidence="17 18">
    <name type="scientific">Phlebotomus papatasi</name>
    <name type="common">Sandfly</name>
    <dbReference type="NCBI Taxonomy" id="29031"/>
    <lineage>
        <taxon>Eukaryota</taxon>
        <taxon>Metazoa</taxon>
        <taxon>Ecdysozoa</taxon>
        <taxon>Arthropoda</taxon>
        <taxon>Hexapoda</taxon>
        <taxon>Insecta</taxon>
        <taxon>Pterygota</taxon>
        <taxon>Neoptera</taxon>
        <taxon>Endopterygota</taxon>
        <taxon>Diptera</taxon>
        <taxon>Nematocera</taxon>
        <taxon>Psychodoidea</taxon>
        <taxon>Psychodidae</taxon>
        <taxon>Phlebotomus</taxon>
        <taxon>Phlebotomus</taxon>
    </lineage>
</organism>
<dbReference type="VEuPathDB" id="VectorBase:PPAI001177"/>
<dbReference type="GO" id="GO:0015031">
    <property type="term" value="P:protein transport"/>
    <property type="evidence" value="ECO:0007669"/>
    <property type="project" value="UniProtKB-KW"/>
</dbReference>
<dbReference type="EnsemblMetazoa" id="PPAI001177-RA">
    <property type="protein sequence ID" value="PPAI001177-PA"/>
    <property type="gene ID" value="PPAI001177"/>
</dbReference>
<feature type="transmembrane region" description="Helical" evidence="15">
    <location>
        <begin position="1124"/>
        <end position="1148"/>
    </location>
</feature>
<feature type="compositionally biased region" description="Basic residues" evidence="14">
    <location>
        <begin position="777"/>
        <end position="794"/>
    </location>
</feature>
<evidence type="ECO:0000256" key="1">
    <source>
        <dbReference type="ARBA" id="ARBA00004232"/>
    </source>
</evidence>
<proteinExistence type="inferred from homology"/>
<dbReference type="PANTHER" id="PTHR13269:SF6">
    <property type="entry name" value="NUCLEOPORIN NDC1"/>
    <property type="match status" value="1"/>
</dbReference>
<dbReference type="EMBL" id="AJVK01010233">
    <property type="status" value="NOT_ANNOTATED_CDS"/>
    <property type="molecule type" value="Genomic_DNA"/>
</dbReference>
<evidence type="ECO:0000256" key="12">
    <source>
        <dbReference type="ARBA" id="ARBA00023242"/>
    </source>
</evidence>
<accession>A0A1B0D1F4</accession>
<keyword evidence="11 15" id="KW-0472">Membrane</keyword>
<keyword evidence="7" id="KW-0653">Protein transport</keyword>
<dbReference type="Pfam" id="PF21797">
    <property type="entry name" value="CycT2-like_C"/>
    <property type="match status" value="1"/>
</dbReference>
<dbReference type="SMART" id="SM00385">
    <property type="entry name" value="CYCLIN"/>
    <property type="match status" value="1"/>
</dbReference>
<feature type="compositionally biased region" description="Basic and acidic residues" evidence="14">
    <location>
        <begin position="586"/>
        <end position="617"/>
    </location>
</feature>
<feature type="compositionally biased region" description="Polar residues" evidence="14">
    <location>
        <begin position="576"/>
        <end position="585"/>
    </location>
</feature>
<evidence type="ECO:0000259" key="16">
    <source>
        <dbReference type="SMART" id="SM00385"/>
    </source>
</evidence>
<keyword evidence="12" id="KW-0539">Nucleus</keyword>
<dbReference type="GO" id="GO:0030674">
    <property type="term" value="F:protein-macromolecule adaptor activity"/>
    <property type="evidence" value="ECO:0007669"/>
    <property type="project" value="TreeGrafter"/>
</dbReference>
<dbReference type="InterPro" id="IPR006671">
    <property type="entry name" value="Cyclin_N"/>
</dbReference>
<feature type="compositionally biased region" description="Polar residues" evidence="14">
    <location>
        <begin position="534"/>
        <end position="547"/>
    </location>
</feature>
<keyword evidence="9" id="KW-0811">Translocation</keyword>
<feature type="region of interest" description="Disordered" evidence="14">
    <location>
        <begin position="649"/>
        <end position="677"/>
    </location>
</feature>
<dbReference type="SUPFAM" id="SSF47954">
    <property type="entry name" value="Cyclin-like"/>
    <property type="match status" value="2"/>
</dbReference>
<feature type="transmembrane region" description="Helical" evidence="15">
    <location>
        <begin position="1039"/>
        <end position="1060"/>
    </location>
</feature>
<evidence type="ECO:0000256" key="10">
    <source>
        <dbReference type="ARBA" id="ARBA00023132"/>
    </source>
</evidence>
<dbReference type="InterPro" id="IPR036915">
    <property type="entry name" value="Cyclin-like_sf"/>
</dbReference>
<sequence length="1511" mass="168986">MAESAGDKDSRWYFTAEQLQNSPSRKCGIDADKELVYRQQTAHLIQEMGQALRVSQLCINTAIVYMHRFYAFHSFSHFNRHGIGAASLFLAAKVEEQPRKLEHVIRAANTCLNIEAPDPSKESFSEQAQDLVFNENVLLQTLGFDVAIDHPHTHVVKTCHLVKACKDLAQTSYFMASNSNWDIPHSSEGLPWFHYVDKTVTKELLTQLTEEFIQIYDKSPSRLKNKLNSIKILAQSAKPDDARSGSGSGGGSGSQERSNHHRTSSAMSHSHHHKQQQQQQGVDPKGIPSSSRQQHYQQMHHQGKSRERPIVPPVAGGAAAAGDGGMKSGNLGGSKNAIQGGSGHSSRSSSLAPPRDAFVRGDATSSSSLKGSSRPSFQHHPPSGTTGFPPPHRGEQQKPSSSSSSAQSTKSGQYQQSGYFGDPTRSHQGNASQSMRYSQNSHKHTEFQQQQQHQKNQMHPNEIKLEDGQQNSENNSETAGRHPQKSIFSPDQPEKMEVMKKPSGEDFRKSGLPPGGGRFDERRVDMKKEKRMENPSSKTLQMAPSSGDSKKAGSVKPLAKHAPYGQQQQQQQQQQPYKSSSSINKRSFEEMTRHEDSGIDFREAKMRRSEAENESRAARAAGKMDSMSTMNPLNLGGSFNAFDTTFDQPKSMGAAGGGGGGSGGGSHKVFPPSIANSIETNPDLVSCLLKESLSDSKYGSALNAMAAAGGGVNEKPADILAMATTDVNPGPVNEVKNPPQQPIIAPPQQLQLQQQPPQQQQMKMIPEANQDSTEGHHKSKAEKKKKKEKHKHKEKDKSKDREERKKHKKDKVRDGGEQQEQQQQQQHKNPVTLKITLPREKGALEGGPSDGGFKIKIPKDRIRADLNAGGGHAGGYEDRMSGMPSVDLMPEKASSSLKIKISKDKIENFSDGTSFAGAFNSAGGGKKKDKDKEKFMNPQELECRKICSERFFLAIACSTGLQFVMLGLFLIFINFNIFHPIAWIAGSISKVFSPYTWLCITPLIGSVAIYGMLMARHLVSEPKYYRNRFTMYRSSGRKLMYLGVHGIVGFLTAWLYAKYLPEDYSALTRPCDGQSCYNDKYIFIIISGFYTGIYFFLKEHMKSQNLIVFPVILQGKYQQVTTNLAGIFCKSLSMTFFSALIYVLGYWVSNGLFKWSLEAIFGLKFAEDSIFVHLMDFLLDWRLIIYEWILSSQILSNMYLINRLLIVFLTEYRAFPIVRPLGSNPEYQEITLAEALATQKLPVIQDLACQDLFMIANGCDSARRKDIFMLSIPGGHPHNWKALVSQCLELVNGFNQKLMKSIEGMKLEPVLPSKAAVFRPTATEVADHILWMQHNEGLRIQRHTNPQENPQVSETTNKTFYTIQDFWKIVGNFVERGKKYLMNYPGIHYLFSETPFEETFFHLMHSQRIIWIVQAISTLAEKSVQEDTFGVVQNDLTDIIRAFIQLKNTLDKIGNIMLGERRVDRNFLTLKSAVKRSLYRISNTFSAYFSDLRLSDPDLKHINLFATYKEA</sequence>
<dbReference type="GO" id="GO:0051028">
    <property type="term" value="P:mRNA transport"/>
    <property type="evidence" value="ECO:0007669"/>
    <property type="project" value="UniProtKB-KW"/>
</dbReference>
<dbReference type="Gene3D" id="1.10.472.10">
    <property type="entry name" value="Cyclin-like"/>
    <property type="match status" value="3"/>
</dbReference>
<feature type="compositionally biased region" description="Low complexity" evidence="14">
    <location>
        <begin position="365"/>
        <end position="376"/>
    </location>
</feature>
<evidence type="ECO:0000256" key="13">
    <source>
        <dbReference type="RuleBase" id="RU000383"/>
    </source>
</evidence>
<dbReference type="GO" id="GO:0070762">
    <property type="term" value="C:nuclear pore transmembrane ring"/>
    <property type="evidence" value="ECO:0007669"/>
    <property type="project" value="TreeGrafter"/>
</dbReference>
<keyword evidence="8 15" id="KW-1133">Transmembrane helix</keyword>
<feature type="compositionally biased region" description="Basic and acidic residues" evidence="14">
    <location>
        <begin position="492"/>
        <end position="509"/>
    </location>
</feature>
<dbReference type="InterPro" id="IPR019049">
    <property type="entry name" value="Nucleoporin_prot_Ndc1/Nup"/>
</dbReference>
<feature type="transmembrane region" description="Helical" evidence="15">
    <location>
        <begin position="995"/>
        <end position="1019"/>
    </location>
</feature>
<evidence type="ECO:0000313" key="18">
    <source>
        <dbReference type="Proteomes" id="UP000092462"/>
    </source>
</evidence>
<dbReference type="VEuPathDB" id="VectorBase:PPAPM1_012473"/>
<feature type="compositionally biased region" description="Low complexity" evidence="14">
    <location>
        <begin position="746"/>
        <end position="761"/>
    </location>
</feature>
<feature type="compositionally biased region" description="Polar residues" evidence="14">
    <location>
        <begin position="468"/>
        <end position="478"/>
    </location>
</feature>
<feature type="compositionally biased region" description="Polar residues" evidence="14">
    <location>
        <begin position="288"/>
        <end position="300"/>
    </location>
</feature>
<dbReference type="GO" id="GO:0006999">
    <property type="term" value="P:nuclear pore organization"/>
    <property type="evidence" value="ECO:0007669"/>
    <property type="project" value="TreeGrafter"/>
</dbReference>
<keyword evidence="4" id="KW-0813">Transport</keyword>
<evidence type="ECO:0000256" key="14">
    <source>
        <dbReference type="SAM" id="MobiDB-lite"/>
    </source>
</evidence>
<comment type="similarity">
    <text evidence="3">Belongs to the NDC1 family.</text>
</comment>
<comment type="subcellular location">
    <subcellularLocation>
        <location evidence="1">Nucleus membrane</location>
        <topology evidence="1">Multi-pass membrane protein</topology>
    </subcellularLocation>
    <subcellularLocation>
        <location evidence="2">Nucleus</location>
        <location evidence="2">Nuclear pore complex</location>
    </subcellularLocation>
</comment>
<dbReference type="PANTHER" id="PTHR13269">
    <property type="entry name" value="NUCLEOPORIN NDC1"/>
    <property type="match status" value="1"/>
</dbReference>
<dbReference type="CDD" id="cd20538">
    <property type="entry name" value="CYCLIN_CCNT_rpt1"/>
    <property type="match status" value="1"/>
</dbReference>
<feature type="compositionally biased region" description="Basic and acidic residues" evidence="14">
    <location>
        <begin position="518"/>
        <end position="533"/>
    </location>
</feature>
<evidence type="ECO:0000256" key="6">
    <source>
        <dbReference type="ARBA" id="ARBA00022816"/>
    </source>
</evidence>
<evidence type="ECO:0000256" key="7">
    <source>
        <dbReference type="ARBA" id="ARBA00022927"/>
    </source>
</evidence>
<keyword evidence="13" id="KW-0195">Cyclin</keyword>
<reference evidence="17" key="1">
    <citation type="submission" date="2022-08" db="UniProtKB">
        <authorList>
            <consortium name="EnsemblMetazoa"/>
        </authorList>
    </citation>
    <scope>IDENTIFICATION</scope>
    <source>
        <strain evidence="17">Israel</strain>
    </source>
</reference>
<feature type="compositionally biased region" description="Polar residues" evidence="14">
    <location>
        <begin position="426"/>
        <end position="440"/>
    </location>
</feature>
<evidence type="ECO:0000256" key="3">
    <source>
        <dbReference type="ARBA" id="ARBA00005760"/>
    </source>
</evidence>
<evidence type="ECO:0000256" key="8">
    <source>
        <dbReference type="ARBA" id="ARBA00022989"/>
    </source>
</evidence>
<dbReference type="VEuPathDB" id="VectorBase:PPAPM1_002584"/>
<feature type="transmembrane region" description="Helical" evidence="15">
    <location>
        <begin position="951"/>
        <end position="975"/>
    </location>
</feature>
<evidence type="ECO:0000256" key="4">
    <source>
        <dbReference type="ARBA" id="ARBA00022448"/>
    </source>
</evidence>
<dbReference type="Pfam" id="PF00134">
    <property type="entry name" value="Cyclin_N"/>
    <property type="match status" value="1"/>
</dbReference>
<keyword evidence="6" id="KW-0509">mRNA transport</keyword>
<evidence type="ECO:0000256" key="5">
    <source>
        <dbReference type="ARBA" id="ARBA00022692"/>
    </source>
</evidence>
<dbReference type="Pfam" id="PF09531">
    <property type="entry name" value="Ndc1_Nup"/>
    <property type="match status" value="1"/>
</dbReference>
<keyword evidence="18" id="KW-1185">Reference proteome</keyword>
<feature type="domain" description="Cyclin-like" evidence="16">
    <location>
        <begin position="43"/>
        <end position="140"/>
    </location>
</feature>
<comment type="similarity">
    <text evidence="13">Belongs to the cyclin family.</text>
</comment>
<feature type="region of interest" description="Disordered" evidence="14">
    <location>
        <begin position="235"/>
        <end position="629"/>
    </location>
</feature>
<dbReference type="GO" id="GO:0031965">
    <property type="term" value="C:nuclear membrane"/>
    <property type="evidence" value="ECO:0007669"/>
    <property type="project" value="UniProtKB-SubCell"/>
</dbReference>
<evidence type="ECO:0000256" key="9">
    <source>
        <dbReference type="ARBA" id="ARBA00023010"/>
    </source>
</evidence>
<dbReference type="EMBL" id="AJVK01010235">
    <property type="status" value="NOT_ANNOTATED_CDS"/>
    <property type="molecule type" value="Genomic_DNA"/>
</dbReference>
<feature type="region of interest" description="Disordered" evidence="14">
    <location>
        <begin position="722"/>
        <end position="855"/>
    </location>
</feature>
<evidence type="ECO:0000256" key="11">
    <source>
        <dbReference type="ARBA" id="ARBA00023136"/>
    </source>
</evidence>
<feature type="compositionally biased region" description="Low complexity" evidence="14">
    <location>
        <begin position="566"/>
        <end position="575"/>
    </location>
</feature>
<dbReference type="Proteomes" id="UP000092462">
    <property type="component" value="Unassembled WGS sequence"/>
</dbReference>
<evidence type="ECO:0000256" key="2">
    <source>
        <dbReference type="ARBA" id="ARBA00004567"/>
    </source>
</evidence>
<evidence type="ECO:0000313" key="17">
    <source>
        <dbReference type="EnsemblMetazoa" id="PPAI001177-PA"/>
    </source>
</evidence>
<protein>
    <recommendedName>
        <fullName evidence="16">Cyclin-like domain-containing protein</fullName>
    </recommendedName>
</protein>
<keyword evidence="10" id="KW-0906">Nuclear pore complex</keyword>